<accession>A0A6C0BE06</accession>
<dbReference type="AlphaFoldDB" id="A0A6C0BE06"/>
<keyword evidence="1" id="KW-0472">Membrane</keyword>
<organism evidence="2">
    <name type="scientific">viral metagenome</name>
    <dbReference type="NCBI Taxonomy" id="1070528"/>
    <lineage>
        <taxon>unclassified sequences</taxon>
        <taxon>metagenomes</taxon>
        <taxon>organismal metagenomes</taxon>
    </lineage>
</organism>
<evidence type="ECO:0000313" key="2">
    <source>
        <dbReference type="EMBL" id="QHS90192.1"/>
    </source>
</evidence>
<evidence type="ECO:0000256" key="1">
    <source>
        <dbReference type="SAM" id="Phobius"/>
    </source>
</evidence>
<proteinExistence type="predicted"/>
<protein>
    <submittedName>
        <fullName evidence="2">Uncharacterized protein</fullName>
    </submittedName>
</protein>
<feature type="transmembrane region" description="Helical" evidence="1">
    <location>
        <begin position="15"/>
        <end position="35"/>
    </location>
</feature>
<feature type="transmembrane region" description="Helical" evidence="1">
    <location>
        <begin position="47"/>
        <end position="72"/>
    </location>
</feature>
<keyword evidence="1" id="KW-0812">Transmembrane</keyword>
<reference evidence="2" key="1">
    <citation type="journal article" date="2020" name="Nature">
        <title>Giant virus diversity and host interactions through global metagenomics.</title>
        <authorList>
            <person name="Schulz F."/>
            <person name="Roux S."/>
            <person name="Paez-Espino D."/>
            <person name="Jungbluth S."/>
            <person name="Walsh D.A."/>
            <person name="Denef V.J."/>
            <person name="McMahon K.D."/>
            <person name="Konstantinidis K.T."/>
            <person name="Eloe-Fadrosh E.A."/>
            <person name="Kyrpides N.C."/>
            <person name="Woyke T."/>
        </authorList>
    </citation>
    <scope>NUCLEOTIDE SEQUENCE</scope>
    <source>
        <strain evidence="2">GVMAG-M-3300010160-60</strain>
    </source>
</reference>
<sequence length="77" mass="8809">MINKDWDELKNMPSFWSTIFTGLILLIGIILWIYGTKMDQEKDITLMVLYSGMTMTIFGLIAFMISGSILGLKLNEK</sequence>
<name>A0A6C0BE06_9ZZZZ</name>
<keyword evidence="1" id="KW-1133">Transmembrane helix</keyword>
<dbReference type="EMBL" id="MN739130">
    <property type="protein sequence ID" value="QHS90192.1"/>
    <property type="molecule type" value="Genomic_DNA"/>
</dbReference>